<dbReference type="OrthoDB" id="2420755at2759"/>
<feature type="region of interest" description="Disordered" evidence="1">
    <location>
        <begin position="785"/>
        <end position="816"/>
    </location>
</feature>
<dbReference type="PANTHER" id="PTHR12854:SF7">
    <property type="entry name" value="ATAXIN-2 HOMOLOG"/>
    <property type="match status" value="1"/>
</dbReference>
<keyword evidence="3" id="KW-1185">Reference proteome</keyword>
<feature type="compositionally biased region" description="Basic and acidic residues" evidence="1">
    <location>
        <begin position="857"/>
        <end position="868"/>
    </location>
</feature>
<feature type="compositionally biased region" description="Low complexity" evidence="1">
    <location>
        <begin position="105"/>
        <end position="121"/>
    </location>
</feature>
<dbReference type="InterPro" id="IPR045117">
    <property type="entry name" value="ATXN2-like"/>
</dbReference>
<gene>
    <name evidence="2" type="ORF">K457DRAFT_123844</name>
</gene>
<dbReference type="GO" id="GO:0003729">
    <property type="term" value="F:mRNA binding"/>
    <property type="evidence" value="ECO:0007669"/>
    <property type="project" value="TreeGrafter"/>
</dbReference>
<feature type="region of interest" description="Disordered" evidence="1">
    <location>
        <begin position="840"/>
        <end position="868"/>
    </location>
</feature>
<proteinExistence type="predicted"/>
<sequence>MHKLPRKPAETSSAHGQAVNTNTTNNNRGRGGGNSNKNNKRGDSTNRGGTINSNNNRSNSNSSRGNSSSRGKSNNNNSSNDNNSNRGKNKNRRRGVNGNRGGSNRGAYNNKNNNNNHNGNSDESEESGTYSTDDQNDQLSGNMGSEDCGAIDYLPEDFFDHDEHGQRYIWHGPAPVCSSRTAYQFSPFNLNHSFAIWQTPERFDMLWPPPLRIRCQPFNLYRMTQAFKAVELDIKQWEDVLEDLWQHVSDDSGNLIAILWVITRLQYLRALYPVMDANKYDFDMKSYYNYAVRMMNFKGPDCRVVVDFMSWKKEATQEDIFMYFDKCFEDHTYFRDLAKRLSTSAQKSATKHNIEPPQDTLAHKKAKTDTTSAVVPPPYIPKETQGAATTPTTEQTSVVVNTPSLNPVAPEIVATPSSKPGPESKGFANSPTSSPNSPQAHATSQTIASNSQSQPTATSWTTGTPPTSSLLSFTSLPTTPTTTPNCGGGELFPTPTNPPVSSTFVATLPPACHVAQPQPAAAPPTPEVTIKPISQHTPPLTPTTTRSVPPPKLTHQLPPTPQTTVFPVTPTTQPTAARSTPSKTALQPTLTSPQNIPLSALPQLTTPCTSPKTALLQQPKEPKPVETTMTTMVITATAAGAATAEVNIPSLLQDFKSWMETETTKHQDQSVLLQSLLAKNTLLESKLEDYTTRWNDEFKKQEAYRLIPTVAHSCESDLASLKERTLTQDLKISQLEAQIESRIRHSLEQDLVVVRNELQEERVDNLTKDLEIKRAEALEAMAKAREEMRDARQMSYSSSSTESLASAGAPGAAATDPSIHRMEVISVKLENDYITRLNAVIPNPDLDPDMTEDDEGRTDTDHDATDEE</sequence>
<feature type="compositionally biased region" description="Polar residues" evidence="1">
    <location>
        <begin position="10"/>
        <end position="19"/>
    </location>
</feature>
<feature type="region of interest" description="Disordered" evidence="1">
    <location>
        <begin position="533"/>
        <end position="588"/>
    </location>
</feature>
<evidence type="ECO:0000313" key="2">
    <source>
        <dbReference type="EMBL" id="OAQ31983.1"/>
    </source>
</evidence>
<evidence type="ECO:0000256" key="1">
    <source>
        <dbReference type="SAM" id="MobiDB-lite"/>
    </source>
</evidence>
<dbReference type="AlphaFoldDB" id="A0A197K470"/>
<dbReference type="GO" id="GO:0034063">
    <property type="term" value="P:stress granule assembly"/>
    <property type="evidence" value="ECO:0007669"/>
    <property type="project" value="TreeGrafter"/>
</dbReference>
<organism evidence="2 3">
    <name type="scientific">Linnemannia elongata AG-77</name>
    <dbReference type="NCBI Taxonomy" id="1314771"/>
    <lineage>
        <taxon>Eukaryota</taxon>
        <taxon>Fungi</taxon>
        <taxon>Fungi incertae sedis</taxon>
        <taxon>Mucoromycota</taxon>
        <taxon>Mortierellomycotina</taxon>
        <taxon>Mortierellomycetes</taxon>
        <taxon>Mortierellales</taxon>
        <taxon>Mortierellaceae</taxon>
        <taxon>Linnemannia</taxon>
    </lineage>
</organism>
<feature type="compositionally biased region" description="Polar residues" evidence="1">
    <location>
        <begin position="576"/>
        <end position="588"/>
    </location>
</feature>
<feature type="compositionally biased region" description="Polar residues" evidence="1">
    <location>
        <begin position="386"/>
        <end position="405"/>
    </location>
</feature>
<dbReference type="EMBL" id="KV442027">
    <property type="protein sequence ID" value="OAQ31983.1"/>
    <property type="molecule type" value="Genomic_DNA"/>
</dbReference>
<feature type="region of interest" description="Disordered" evidence="1">
    <location>
        <begin position="345"/>
        <end position="498"/>
    </location>
</feature>
<feature type="compositionally biased region" description="Low complexity" evidence="1">
    <location>
        <begin position="453"/>
        <end position="484"/>
    </location>
</feature>
<feature type="compositionally biased region" description="Low complexity" evidence="1">
    <location>
        <begin position="795"/>
        <end position="814"/>
    </location>
</feature>
<accession>A0A197K470</accession>
<feature type="compositionally biased region" description="Polar residues" evidence="1">
    <location>
        <begin position="427"/>
        <end position="452"/>
    </location>
</feature>
<dbReference type="PANTHER" id="PTHR12854">
    <property type="entry name" value="ATAXIN 2-RELATED"/>
    <property type="match status" value="1"/>
</dbReference>
<feature type="compositionally biased region" description="Polar residues" evidence="1">
    <location>
        <begin position="533"/>
        <end position="547"/>
    </location>
</feature>
<dbReference type="GO" id="GO:0010494">
    <property type="term" value="C:cytoplasmic stress granule"/>
    <property type="evidence" value="ECO:0007669"/>
    <property type="project" value="TreeGrafter"/>
</dbReference>
<evidence type="ECO:0000313" key="3">
    <source>
        <dbReference type="Proteomes" id="UP000078512"/>
    </source>
</evidence>
<feature type="region of interest" description="Disordered" evidence="1">
    <location>
        <begin position="1"/>
        <end position="146"/>
    </location>
</feature>
<feature type="compositionally biased region" description="Low complexity" evidence="1">
    <location>
        <begin position="46"/>
        <end position="86"/>
    </location>
</feature>
<feature type="compositionally biased region" description="Polar residues" evidence="1">
    <location>
        <begin position="129"/>
        <end position="143"/>
    </location>
</feature>
<feature type="compositionally biased region" description="Low complexity" evidence="1">
    <location>
        <begin position="553"/>
        <end position="575"/>
    </location>
</feature>
<protein>
    <submittedName>
        <fullName evidence="2">Uncharacterized protein</fullName>
    </submittedName>
</protein>
<feature type="compositionally biased region" description="Acidic residues" evidence="1">
    <location>
        <begin position="846"/>
        <end position="856"/>
    </location>
</feature>
<dbReference type="Proteomes" id="UP000078512">
    <property type="component" value="Unassembled WGS sequence"/>
</dbReference>
<name>A0A197K470_9FUNG</name>
<reference evidence="2 3" key="1">
    <citation type="submission" date="2016-05" db="EMBL/GenBank/DDBJ databases">
        <title>Genome sequencing reveals origins of a unique bacterial endosymbiosis in the earliest lineages of terrestrial Fungi.</title>
        <authorList>
            <consortium name="DOE Joint Genome Institute"/>
            <person name="Uehling J."/>
            <person name="Gryganskyi A."/>
            <person name="Hameed K."/>
            <person name="Tschaplinski T."/>
            <person name="Misztal P."/>
            <person name="Wu S."/>
            <person name="Desiro A."/>
            <person name="Vande Pol N."/>
            <person name="Du Z.-Y."/>
            <person name="Zienkiewicz A."/>
            <person name="Zienkiewicz K."/>
            <person name="Morin E."/>
            <person name="Tisserant E."/>
            <person name="Splivallo R."/>
            <person name="Hainaut M."/>
            <person name="Henrissat B."/>
            <person name="Ohm R."/>
            <person name="Kuo A."/>
            <person name="Yan J."/>
            <person name="Lipzen A."/>
            <person name="Nolan M."/>
            <person name="Labutti K."/>
            <person name="Barry K."/>
            <person name="Goldstein A."/>
            <person name="Labbe J."/>
            <person name="Schadt C."/>
            <person name="Tuskan G."/>
            <person name="Grigoriev I."/>
            <person name="Martin F."/>
            <person name="Vilgalys R."/>
            <person name="Bonito G."/>
        </authorList>
    </citation>
    <scope>NUCLEOTIDE SEQUENCE [LARGE SCALE GENOMIC DNA]</scope>
    <source>
        <strain evidence="2 3">AG-77</strain>
    </source>
</reference>
<dbReference type="STRING" id="1314771.A0A197K470"/>